<dbReference type="InterPro" id="IPR051809">
    <property type="entry name" value="Plant_receptor-like_S/T_kinase"/>
</dbReference>
<evidence type="ECO:0000313" key="8">
    <source>
        <dbReference type="EMBL" id="KAI5335895.1"/>
    </source>
</evidence>
<evidence type="ECO:0000256" key="3">
    <source>
        <dbReference type="ARBA" id="ARBA00022692"/>
    </source>
</evidence>
<comment type="subcellular location">
    <subcellularLocation>
        <location evidence="1">Membrane</location>
    </subcellularLocation>
</comment>
<accession>A0AAD4W2R8</accession>
<sequence length="97" mass="10777">MTIALKLVICIVPTLELIILVVFPISMSIKEEAKKRAPQAILKKFSQLVAIKVFNLLWQGALKSFIVESEALRNIRHRNLVKIITACSSADFQGSGL</sequence>
<proteinExistence type="predicted"/>
<keyword evidence="3 7" id="KW-0812">Transmembrane</keyword>
<evidence type="ECO:0000256" key="7">
    <source>
        <dbReference type="SAM" id="Phobius"/>
    </source>
</evidence>
<keyword evidence="5 7" id="KW-1133">Transmembrane helix</keyword>
<dbReference type="GO" id="GO:0016020">
    <property type="term" value="C:membrane"/>
    <property type="evidence" value="ECO:0007669"/>
    <property type="project" value="UniProtKB-SubCell"/>
</dbReference>
<comment type="caution">
    <text evidence="8">The sequence shown here is derived from an EMBL/GenBank/DDBJ whole genome shotgun (WGS) entry which is preliminary data.</text>
</comment>
<dbReference type="EMBL" id="JAJFAZ020000004">
    <property type="protein sequence ID" value="KAI5335895.1"/>
    <property type="molecule type" value="Genomic_DNA"/>
</dbReference>
<gene>
    <name evidence="8" type="ORF">L3X38_026029</name>
</gene>
<dbReference type="PANTHER" id="PTHR27008:SF596">
    <property type="entry name" value="OS02G0215500 PROTEIN"/>
    <property type="match status" value="1"/>
</dbReference>
<evidence type="ECO:0000256" key="1">
    <source>
        <dbReference type="ARBA" id="ARBA00004370"/>
    </source>
</evidence>
<organism evidence="8 9">
    <name type="scientific">Prunus dulcis</name>
    <name type="common">Almond</name>
    <name type="synonym">Amygdalus dulcis</name>
    <dbReference type="NCBI Taxonomy" id="3755"/>
    <lineage>
        <taxon>Eukaryota</taxon>
        <taxon>Viridiplantae</taxon>
        <taxon>Streptophyta</taxon>
        <taxon>Embryophyta</taxon>
        <taxon>Tracheophyta</taxon>
        <taxon>Spermatophyta</taxon>
        <taxon>Magnoliopsida</taxon>
        <taxon>eudicotyledons</taxon>
        <taxon>Gunneridae</taxon>
        <taxon>Pentapetalae</taxon>
        <taxon>rosids</taxon>
        <taxon>fabids</taxon>
        <taxon>Rosales</taxon>
        <taxon>Rosaceae</taxon>
        <taxon>Amygdaloideae</taxon>
        <taxon>Amygdaleae</taxon>
        <taxon>Prunus</taxon>
    </lineage>
</organism>
<evidence type="ECO:0008006" key="10">
    <source>
        <dbReference type="Google" id="ProtNLM"/>
    </source>
</evidence>
<reference evidence="8 9" key="1">
    <citation type="journal article" date="2022" name="G3 (Bethesda)">
        <title>Whole-genome sequence and methylome profiling of the almond [Prunus dulcis (Mill.) D.A. Webb] cultivar 'Nonpareil'.</title>
        <authorList>
            <person name="D'Amico-Willman K.M."/>
            <person name="Ouma W.Z."/>
            <person name="Meulia T."/>
            <person name="Sideli G.M."/>
            <person name="Gradziel T.M."/>
            <person name="Fresnedo-Ramirez J."/>
        </authorList>
    </citation>
    <scope>NUCLEOTIDE SEQUENCE [LARGE SCALE GENOMIC DNA]</scope>
    <source>
        <strain evidence="8">Clone GOH B32 T37-40</strain>
    </source>
</reference>
<dbReference type="PANTHER" id="PTHR27008">
    <property type="entry name" value="OS04G0122200 PROTEIN"/>
    <property type="match status" value="1"/>
</dbReference>
<dbReference type="SUPFAM" id="SSF56112">
    <property type="entry name" value="Protein kinase-like (PK-like)"/>
    <property type="match status" value="1"/>
</dbReference>
<protein>
    <recommendedName>
        <fullName evidence="10">Serine-threonine/tyrosine-protein kinase catalytic domain-containing protein</fullName>
    </recommendedName>
</protein>
<keyword evidence="2" id="KW-0433">Leucine-rich repeat</keyword>
<evidence type="ECO:0000313" key="9">
    <source>
        <dbReference type="Proteomes" id="UP001054821"/>
    </source>
</evidence>
<dbReference type="AlphaFoldDB" id="A0AAD4W2R8"/>
<keyword evidence="4" id="KW-0677">Repeat</keyword>
<dbReference type="Gene3D" id="3.30.200.20">
    <property type="entry name" value="Phosphorylase Kinase, domain 1"/>
    <property type="match status" value="1"/>
</dbReference>
<evidence type="ECO:0000256" key="5">
    <source>
        <dbReference type="ARBA" id="ARBA00022989"/>
    </source>
</evidence>
<dbReference type="InterPro" id="IPR011009">
    <property type="entry name" value="Kinase-like_dom_sf"/>
</dbReference>
<evidence type="ECO:0000256" key="6">
    <source>
        <dbReference type="ARBA" id="ARBA00023136"/>
    </source>
</evidence>
<evidence type="ECO:0000256" key="2">
    <source>
        <dbReference type="ARBA" id="ARBA00022614"/>
    </source>
</evidence>
<feature type="transmembrane region" description="Helical" evidence="7">
    <location>
        <begin position="6"/>
        <end position="26"/>
    </location>
</feature>
<keyword evidence="9" id="KW-1185">Reference proteome</keyword>
<keyword evidence="6 7" id="KW-0472">Membrane</keyword>
<name>A0AAD4W2R8_PRUDU</name>
<evidence type="ECO:0000256" key="4">
    <source>
        <dbReference type="ARBA" id="ARBA00022737"/>
    </source>
</evidence>
<dbReference type="Proteomes" id="UP001054821">
    <property type="component" value="Chromosome 4"/>
</dbReference>